<keyword evidence="8 12" id="KW-0798">TonB box</keyword>
<sequence length="732" mass="81627">MKFHSWSVISWSMLVMIPPGYAAAPDKSGQQPVETKEEVLTVETTVNARFVPESNRKIPFTVNHQDNLALEQGQIKDGQSLLWQTPGLALNTDGQNPESSIKIRGVGSVNQVSNDDTSVVTMLNGVPVPVGNITSRLLDIEQVDILKGPQGTLFGRNSEAGAINVTSNKPTSLFTGHIGGEWGTRGHALGEMVVNAPLTDTLNSRVALQYDRKDAALKNEQDGNRPLSHPQNLTGRASLGWQPGEQDSLLLTVDHQRQRHNAVGMTLLDGSDKISLPKGSMDDWGNDTTLTFNWQHRWDELQLTNVTGWGNYYHSSSGPTIDARTSQRLYGTHYNSWRMFSNRQKQFFQELRLGSTAGSPLFWVSGINYIHSGRTLRHNGGWNEMPGWESDPMNAQFQRRFTNNSFALFGETTLPLTNRLDLTTGLRHTWEKLAYRARWNANPNYAGQGPTQQNDNQTLSERYFTGRIGLNYMLSDDWNLYGSWSRGHKSGGFSNWDTSIASGEPSTPYKPSTINSYEMGAKALISSLNLELNPALFYSRTHDDHYYTLLDPSRSFATVTENFDTESKGAEFSATWRPDADLIVKMGVDYTLATLTQLPENSKSGGKKGNRIPDVPRWGASFATDYSRPMQLANLPVVFNANLSYRYGSPREADIGNNFELGETHLLNTRLGFKSIYGDVYLWSTNLLNNRSPVYGFYYPALDPAYGGTGKDAHVGTVREGRAVGISYQYYF</sequence>
<evidence type="ECO:0000259" key="14">
    <source>
        <dbReference type="Pfam" id="PF00593"/>
    </source>
</evidence>
<gene>
    <name evidence="16" type="ORF">EHN07_14760</name>
</gene>
<dbReference type="Pfam" id="PF00593">
    <property type="entry name" value="TonB_dep_Rec_b-barrel"/>
    <property type="match status" value="1"/>
</dbReference>
<comment type="subcellular location">
    <subcellularLocation>
        <location evidence="1 11">Cell outer membrane</location>
        <topology evidence="1 11">Multi-pass membrane protein</topology>
    </subcellularLocation>
</comment>
<dbReference type="InterPro" id="IPR012910">
    <property type="entry name" value="Plug_dom"/>
</dbReference>
<keyword evidence="5 11" id="KW-0812">Transmembrane</keyword>
<dbReference type="InterPro" id="IPR000531">
    <property type="entry name" value="Beta-barrel_TonB"/>
</dbReference>
<evidence type="ECO:0000256" key="12">
    <source>
        <dbReference type="RuleBase" id="RU003357"/>
    </source>
</evidence>
<evidence type="ECO:0000256" key="5">
    <source>
        <dbReference type="ARBA" id="ARBA00022692"/>
    </source>
</evidence>
<evidence type="ECO:0000256" key="11">
    <source>
        <dbReference type="PROSITE-ProRule" id="PRU01360"/>
    </source>
</evidence>
<evidence type="ECO:0000256" key="1">
    <source>
        <dbReference type="ARBA" id="ARBA00004571"/>
    </source>
</evidence>
<evidence type="ECO:0000256" key="2">
    <source>
        <dbReference type="ARBA" id="ARBA00022448"/>
    </source>
</evidence>
<dbReference type="GO" id="GO:0009279">
    <property type="term" value="C:cell outer membrane"/>
    <property type="evidence" value="ECO:0007669"/>
    <property type="project" value="UniProtKB-SubCell"/>
</dbReference>
<evidence type="ECO:0000256" key="7">
    <source>
        <dbReference type="ARBA" id="ARBA00023065"/>
    </source>
</evidence>
<dbReference type="Gene3D" id="2.40.170.20">
    <property type="entry name" value="TonB-dependent receptor, beta-barrel domain"/>
    <property type="match status" value="1"/>
</dbReference>
<keyword evidence="10 11" id="KW-0998">Cell outer membrane</keyword>
<keyword evidence="6" id="KW-0408">Iron</keyword>
<dbReference type="Pfam" id="PF07715">
    <property type="entry name" value="Plug"/>
    <property type="match status" value="1"/>
</dbReference>
<dbReference type="OrthoDB" id="127311at2"/>
<keyword evidence="9 11" id="KW-0472">Membrane</keyword>
<dbReference type="InterPro" id="IPR039426">
    <property type="entry name" value="TonB-dep_rcpt-like"/>
</dbReference>
<evidence type="ECO:0000256" key="13">
    <source>
        <dbReference type="SAM" id="SignalP"/>
    </source>
</evidence>
<protein>
    <submittedName>
        <fullName evidence="16">TonB-dependent receptor</fullName>
    </submittedName>
</protein>
<dbReference type="Proteomes" id="UP000268615">
    <property type="component" value="Unassembled WGS sequence"/>
</dbReference>
<evidence type="ECO:0000313" key="16">
    <source>
        <dbReference type="EMBL" id="RPH24120.1"/>
    </source>
</evidence>
<dbReference type="GO" id="GO:0006826">
    <property type="term" value="P:iron ion transport"/>
    <property type="evidence" value="ECO:0007669"/>
    <property type="project" value="UniProtKB-KW"/>
</dbReference>
<evidence type="ECO:0000256" key="6">
    <source>
        <dbReference type="ARBA" id="ARBA00023004"/>
    </source>
</evidence>
<dbReference type="PROSITE" id="PS52016">
    <property type="entry name" value="TONB_DEPENDENT_REC_3"/>
    <property type="match status" value="1"/>
</dbReference>
<evidence type="ECO:0000256" key="9">
    <source>
        <dbReference type="ARBA" id="ARBA00023136"/>
    </source>
</evidence>
<feature type="domain" description="TonB-dependent receptor plug" evidence="15">
    <location>
        <begin position="55"/>
        <end position="161"/>
    </location>
</feature>
<keyword evidence="4" id="KW-0410">Iron transport</keyword>
<dbReference type="PANTHER" id="PTHR32552:SF81">
    <property type="entry name" value="TONB-DEPENDENT OUTER MEMBRANE RECEPTOR"/>
    <property type="match status" value="1"/>
</dbReference>
<evidence type="ECO:0000313" key="17">
    <source>
        <dbReference type="Proteomes" id="UP000268615"/>
    </source>
</evidence>
<evidence type="ECO:0000256" key="8">
    <source>
        <dbReference type="ARBA" id="ARBA00023077"/>
    </source>
</evidence>
<dbReference type="InterPro" id="IPR036942">
    <property type="entry name" value="Beta-barrel_TonB_sf"/>
</dbReference>
<dbReference type="AlphaFoldDB" id="A0A3N5DEB8"/>
<accession>A0A3N5DEB8</accession>
<keyword evidence="7" id="KW-0406">Ion transport</keyword>
<keyword evidence="16" id="KW-0675">Receptor</keyword>
<evidence type="ECO:0000256" key="3">
    <source>
        <dbReference type="ARBA" id="ARBA00022452"/>
    </source>
</evidence>
<reference evidence="16 17" key="1">
    <citation type="submission" date="2018-11" db="EMBL/GenBank/DDBJ databases">
        <title>Draft genome sequence of Buttiauxella warmboldiae CCUG 35512.</title>
        <authorList>
            <person name="Salva-Serra F."/>
            <person name="Marathe N."/>
            <person name="Moore E."/>
            <person name="Svensson L."/>
            <person name="Engstrom-Jakobsson H."/>
        </authorList>
    </citation>
    <scope>NUCLEOTIDE SEQUENCE [LARGE SCALE GENOMIC DNA]</scope>
    <source>
        <strain evidence="16 17">CCUG 35512</strain>
    </source>
</reference>
<feature type="signal peptide" evidence="13">
    <location>
        <begin position="1"/>
        <end position="22"/>
    </location>
</feature>
<keyword evidence="3 11" id="KW-1134">Transmembrane beta strand</keyword>
<evidence type="ECO:0000256" key="4">
    <source>
        <dbReference type="ARBA" id="ARBA00022496"/>
    </source>
</evidence>
<dbReference type="SUPFAM" id="SSF56935">
    <property type="entry name" value="Porins"/>
    <property type="match status" value="1"/>
</dbReference>
<proteinExistence type="inferred from homology"/>
<name>A0A3N5DEB8_9ENTR</name>
<dbReference type="PANTHER" id="PTHR32552">
    <property type="entry name" value="FERRICHROME IRON RECEPTOR-RELATED"/>
    <property type="match status" value="1"/>
</dbReference>
<dbReference type="EMBL" id="RPOH01000064">
    <property type="protein sequence ID" value="RPH24120.1"/>
    <property type="molecule type" value="Genomic_DNA"/>
</dbReference>
<evidence type="ECO:0000259" key="15">
    <source>
        <dbReference type="Pfam" id="PF07715"/>
    </source>
</evidence>
<organism evidence="16 17">
    <name type="scientific">Buttiauxella warmboldiae</name>
    <dbReference type="NCBI Taxonomy" id="82993"/>
    <lineage>
        <taxon>Bacteria</taxon>
        <taxon>Pseudomonadati</taxon>
        <taxon>Pseudomonadota</taxon>
        <taxon>Gammaproteobacteria</taxon>
        <taxon>Enterobacterales</taxon>
        <taxon>Enterobacteriaceae</taxon>
        <taxon>Buttiauxella</taxon>
    </lineage>
</organism>
<keyword evidence="2 11" id="KW-0813">Transport</keyword>
<evidence type="ECO:0000256" key="10">
    <source>
        <dbReference type="ARBA" id="ARBA00023237"/>
    </source>
</evidence>
<feature type="chain" id="PRO_5018167989" evidence="13">
    <location>
        <begin position="23"/>
        <end position="732"/>
    </location>
</feature>
<comment type="similarity">
    <text evidence="11 12">Belongs to the TonB-dependent receptor family.</text>
</comment>
<comment type="caution">
    <text evidence="16">The sequence shown here is derived from an EMBL/GenBank/DDBJ whole genome shotgun (WGS) entry which is preliminary data.</text>
</comment>
<dbReference type="RefSeq" id="WP_124024852.1">
    <property type="nucleotide sequence ID" value="NZ_RPOH01000064.1"/>
</dbReference>
<keyword evidence="17" id="KW-1185">Reference proteome</keyword>
<keyword evidence="13" id="KW-0732">Signal</keyword>
<feature type="domain" description="TonB-dependent receptor-like beta-barrel" evidence="14">
    <location>
        <begin position="243"/>
        <end position="674"/>
    </location>
</feature>